<proteinExistence type="predicted"/>
<dbReference type="EMBL" id="JAUEPS010000019">
    <property type="protein sequence ID" value="KAK0457969.1"/>
    <property type="molecule type" value="Genomic_DNA"/>
</dbReference>
<evidence type="ECO:0000313" key="2">
    <source>
        <dbReference type="EMBL" id="KAK0457969.1"/>
    </source>
</evidence>
<evidence type="ECO:0008006" key="4">
    <source>
        <dbReference type="Google" id="ProtNLM"/>
    </source>
</evidence>
<reference evidence="2" key="1">
    <citation type="submission" date="2023-06" db="EMBL/GenBank/DDBJ databases">
        <authorList>
            <consortium name="Lawrence Berkeley National Laboratory"/>
            <person name="Ahrendt S."/>
            <person name="Sahu N."/>
            <person name="Indic B."/>
            <person name="Wong-Bajracharya J."/>
            <person name="Merenyi Z."/>
            <person name="Ke H.-M."/>
            <person name="Monk M."/>
            <person name="Kocsube S."/>
            <person name="Drula E."/>
            <person name="Lipzen A."/>
            <person name="Balint B."/>
            <person name="Henrissat B."/>
            <person name="Andreopoulos B."/>
            <person name="Martin F.M."/>
            <person name="Harder C.B."/>
            <person name="Rigling D."/>
            <person name="Ford K.L."/>
            <person name="Foster G.D."/>
            <person name="Pangilinan J."/>
            <person name="Papanicolaou A."/>
            <person name="Barry K."/>
            <person name="LaButti K."/>
            <person name="Viragh M."/>
            <person name="Koriabine M."/>
            <person name="Yan M."/>
            <person name="Riley R."/>
            <person name="Champramary S."/>
            <person name="Plett K.L."/>
            <person name="Tsai I.J."/>
            <person name="Slot J."/>
            <person name="Sipos G."/>
            <person name="Plett J."/>
            <person name="Nagy L.G."/>
            <person name="Grigoriev I.V."/>
        </authorList>
    </citation>
    <scope>NUCLEOTIDE SEQUENCE</scope>
    <source>
        <strain evidence="2">CCBAS 213</strain>
    </source>
</reference>
<accession>A0AA39N5C0</accession>
<dbReference type="GeneID" id="85356824"/>
<name>A0AA39N5C0_ARMTA</name>
<organism evidence="2 3">
    <name type="scientific">Armillaria tabescens</name>
    <name type="common">Ringless honey mushroom</name>
    <name type="synonym">Agaricus tabescens</name>
    <dbReference type="NCBI Taxonomy" id="1929756"/>
    <lineage>
        <taxon>Eukaryota</taxon>
        <taxon>Fungi</taxon>
        <taxon>Dikarya</taxon>
        <taxon>Basidiomycota</taxon>
        <taxon>Agaricomycotina</taxon>
        <taxon>Agaricomycetes</taxon>
        <taxon>Agaricomycetidae</taxon>
        <taxon>Agaricales</taxon>
        <taxon>Marasmiineae</taxon>
        <taxon>Physalacriaceae</taxon>
        <taxon>Desarmillaria</taxon>
    </lineage>
</organism>
<dbReference type="AlphaFoldDB" id="A0AA39N5C0"/>
<keyword evidence="3" id="KW-1185">Reference proteome</keyword>
<protein>
    <recommendedName>
        <fullName evidence="4">Secreted protein</fullName>
    </recommendedName>
</protein>
<dbReference type="RefSeq" id="XP_060330261.1">
    <property type="nucleotide sequence ID" value="XM_060473276.1"/>
</dbReference>
<sequence length="118" mass="13153">MYCIFTILIIAIIAICIGNPTDNSIFMIYAHVIAITIFQPKPRKSRSCYPYFHTSSETSTSVSSPPCGMYGMHGLYMRISVIHIHASPCPQNLAMQTTPLCGGCIVAWLLCRSSWFWG</sequence>
<feature type="signal peptide" evidence="1">
    <location>
        <begin position="1"/>
        <end position="18"/>
    </location>
</feature>
<feature type="chain" id="PRO_5041245664" description="Secreted protein" evidence="1">
    <location>
        <begin position="19"/>
        <end position="118"/>
    </location>
</feature>
<evidence type="ECO:0000313" key="3">
    <source>
        <dbReference type="Proteomes" id="UP001175211"/>
    </source>
</evidence>
<gene>
    <name evidence="2" type="ORF">EV420DRAFT_1545628</name>
</gene>
<evidence type="ECO:0000256" key="1">
    <source>
        <dbReference type="SAM" id="SignalP"/>
    </source>
</evidence>
<keyword evidence="1" id="KW-0732">Signal</keyword>
<dbReference type="Proteomes" id="UP001175211">
    <property type="component" value="Unassembled WGS sequence"/>
</dbReference>
<comment type="caution">
    <text evidence="2">The sequence shown here is derived from an EMBL/GenBank/DDBJ whole genome shotgun (WGS) entry which is preliminary data.</text>
</comment>